<proteinExistence type="predicted"/>
<accession>A0A172UT91</accession>
<evidence type="ECO:0000313" key="3">
    <source>
        <dbReference type="Proteomes" id="UP000077143"/>
    </source>
</evidence>
<feature type="compositionally biased region" description="Low complexity" evidence="1">
    <location>
        <begin position="181"/>
        <end position="192"/>
    </location>
</feature>
<evidence type="ECO:0000313" key="2">
    <source>
        <dbReference type="EMBL" id="ANE82213.1"/>
    </source>
</evidence>
<sequence length="200" mass="18716">MTLVFAAGAAATGARDAADGVPAPAGLLLVPKPVPCGAGAVSSVGDGSEMAADGVDPVGSTEASGSAGVESGADTSEYARSGSDDGGAAVSADVSAVDAGVATVASRSACVGVSVVASGPVSSTASGGSSAVGAAGLVAVRGDVFAVLGDFVRGVVGESCEVFFVVLGPAWAIPAPSPVVRAAPTPSATASPPTRPMYLP</sequence>
<name>A0A172UT91_9MYCO</name>
<dbReference type="KEGG" id="madi:A7U43_25795"/>
<reference evidence="2 3" key="1">
    <citation type="submission" date="2016-05" db="EMBL/GenBank/DDBJ databases">
        <title>Complete genome sequence of a phthalic acid esters degrading Mycobacterium sp. YC-RL4.</title>
        <authorList>
            <person name="Ren L."/>
            <person name="Fan S."/>
            <person name="Ruth N."/>
            <person name="Jia Y."/>
            <person name="Wang J."/>
            <person name="Qiao C."/>
        </authorList>
    </citation>
    <scope>NUCLEOTIDE SEQUENCE [LARGE SCALE GENOMIC DNA]</scope>
    <source>
        <strain evidence="2 3">YC-RL4</strain>
    </source>
</reference>
<organism evidence="2 3">
    <name type="scientific">Mycobacterium adipatum</name>
    <dbReference type="NCBI Taxonomy" id="1682113"/>
    <lineage>
        <taxon>Bacteria</taxon>
        <taxon>Bacillati</taxon>
        <taxon>Actinomycetota</taxon>
        <taxon>Actinomycetes</taxon>
        <taxon>Mycobacteriales</taxon>
        <taxon>Mycobacteriaceae</taxon>
        <taxon>Mycobacterium</taxon>
    </lineage>
</organism>
<dbReference type="EMBL" id="CP015596">
    <property type="protein sequence ID" value="ANE82213.1"/>
    <property type="molecule type" value="Genomic_DNA"/>
</dbReference>
<evidence type="ECO:0000256" key="1">
    <source>
        <dbReference type="SAM" id="MobiDB-lite"/>
    </source>
</evidence>
<dbReference type="STRING" id="1682113.A7U43_25795"/>
<protein>
    <submittedName>
        <fullName evidence="2">Uncharacterized protein</fullName>
    </submittedName>
</protein>
<keyword evidence="3" id="KW-1185">Reference proteome</keyword>
<feature type="region of interest" description="Disordered" evidence="1">
    <location>
        <begin position="41"/>
        <end position="84"/>
    </location>
</feature>
<dbReference type="AlphaFoldDB" id="A0A172UT91"/>
<dbReference type="Proteomes" id="UP000077143">
    <property type="component" value="Chromosome"/>
</dbReference>
<gene>
    <name evidence="2" type="ORF">A7U43_25795</name>
</gene>
<feature type="region of interest" description="Disordered" evidence="1">
    <location>
        <begin position="181"/>
        <end position="200"/>
    </location>
</feature>